<evidence type="ECO:0000259" key="6">
    <source>
        <dbReference type="PROSITE" id="PS50045"/>
    </source>
</evidence>
<gene>
    <name evidence="7" type="ORF">NSPWAT_0721</name>
</gene>
<dbReference type="PANTHER" id="PTHR32071">
    <property type="entry name" value="TRANSCRIPTIONAL REGULATORY PROTEIN"/>
    <property type="match status" value="1"/>
</dbReference>
<keyword evidence="5" id="KW-0804">Transcription</keyword>
<dbReference type="PROSITE" id="PS00675">
    <property type="entry name" value="SIGMA54_INTERACT_1"/>
    <property type="match status" value="1"/>
</dbReference>
<evidence type="ECO:0000256" key="4">
    <source>
        <dbReference type="ARBA" id="ARBA00023125"/>
    </source>
</evidence>
<dbReference type="PROSITE" id="PS00688">
    <property type="entry name" value="SIGMA54_INTERACT_3"/>
    <property type="match status" value="1"/>
</dbReference>
<evidence type="ECO:0000256" key="1">
    <source>
        <dbReference type="ARBA" id="ARBA00022741"/>
    </source>
</evidence>
<dbReference type="SMART" id="SM00382">
    <property type="entry name" value="AAA"/>
    <property type="match status" value="1"/>
</dbReference>
<accession>A0ABN8VUV3</accession>
<dbReference type="Pfam" id="PF25601">
    <property type="entry name" value="AAA_lid_14"/>
    <property type="match status" value="1"/>
</dbReference>
<dbReference type="Pfam" id="PF00158">
    <property type="entry name" value="Sigma54_activat"/>
    <property type="match status" value="1"/>
</dbReference>
<dbReference type="InterPro" id="IPR029016">
    <property type="entry name" value="GAF-like_dom_sf"/>
</dbReference>
<keyword evidence="2" id="KW-0067">ATP-binding</keyword>
<keyword evidence="8" id="KW-1185">Reference proteome</keyword>
<dbReference type="EMBL" id="OX336137">
    <property type="protein sequence ID" value="CAI2717580.1"/>
    <property type="molecule type" value="Genomic_DNA"/>
</dbReference>
<dbReference type="InterPro" id="IPR058031">
    <property type="entry name" value="AAA_lid_NorR"/>
</dbReference>
<evidence type="ECO:0000256" key="2">
    <source>
        <dbReference type="ARBA" id="ARBA00022840"/>
    </source>
</evidence>
<evidence type="ECO:0000313" key="8">
    <source>
        <dbReference type="Proteomes" id="UP001157733"/>
    </source>
</evidence>
<dbReference type="PROSITE" id="PS50045">
    <property type="entry name" value="SIGMA54_INTERACT_4"/>
    <property type="match status" value="1"/>
</dbReference>
<reference evidence="7 8" key="1">
    <citation type="submission" date="2022-09" db="EMBL/GenBank/DDBJ databases">
        <authorList>
            <person name="Kop L."/>
        </authorList>
    </citation>
    <scope>NUCLEOTIDE SEQUENCE [LARGE SCALE GENOMIC DNA]</scope>
    <source>
        <strain evidence="7 8">347</strain>
    </source>
</reference>
<dbReference type="InterPro" id="IPR025662">
    <property type="entry name" value="Sigma_54_int_dom_ATP-bd_1"/>
</dbReference>
<dbReference type="Gene3D" id="3.40.50.300">
    <property type="entry name" value="P-loop containing nucleotide triphosphate hydrolases"/>
    <property type="match status" value="1"/>
</dbReference>
<evidence type="ECO:0000256" key="3">
    <source>
        <dbReference type="ARBA" id="ARBA00023015"/>
    </source>
</evidence>
<dbReference type="SUPFAM" id="SSF55781">
    <property type="entry name" value="GAF domain-like"/>
    <property type="match status" value="1"/>
</dbReference>
<organism evidence="7 8">
    <name type="scientific">Nitrospina watsonii</name>
    <dbReference type="NCBI Taxonomy" id="1323948"/>
    <lineage>
        <taxon>Bacteria</taxon>
        <taxon>Pseudomonadati</taxon>
        <taxon>Nitrospinota/Tectimicrobiota group</taxon>
        <taxon>Nitrospinota</taxon>
        <taxon>Nitrospinia</taxon>
        <taxon>Nitrospinales</taxon>
        <taxon>Nitrospinaceae</taxon>
        <taxon>Nitrospina</taxon>
    </lineage>
</organism>
<dbReference type="SUPFAM" id="SSF52540">
    <property type="entry name" value="P-loop containing nucleoside triphosphate hydrolases"/>
    <property type="match status" value="1"/>
</dbReference>
<dbReference type="InterPro" id="IPR027417">
    <property type="entry name" value="P-loop_NTPase"/>
</dbReference>
<feature type="domain" description="Sigma-54 factor interaction" evidence="6">
    <location>
        <begin position="221"/>
        <end position="450"/>
    </location>
</feature>
<dbReference type="CDD" id="cd00009">
    <property type="entry name" value="AAA"/>
    <property type="match status" value="1"/>
</dbReference>
<evidence type="ECO:0000256" key="5">
    <source>
        <dbReference type="ARBA" id="ARBA00023163"/>
    </source>
</evidence>
<dbReference type="PANTHER" id="PTHR32071:SF57">
    <property type="entry name" value="C4-DICARBOXYLATE TRANSPORT TRANSCRIPTIONAL REGULATORY PROTEIN DCTD"/>
    <property type="match status" value="1"/>
</dbReference>
<dbReference type="Gene3D" id="1.10.10.60">
    <property type="entry name" value="Homeodomain-like"/>
    <property type="match status" value="1"/>
</dbReference>
<dbReference type="PROSITE" id="PS00676">
    <property type="entry name" value="SIGMA54_INTERACT_2"/>
    <property type="match status" value="1"/>
</dbReference>
<dbReference type="InterPro" id="IPR002078">
    <property type="entry name" value="Sigma_54_int"/>
</dbReference>
<dbReference type="InterPro" id="IPR003593">
    <property type="entry name" value="AAA+_ATPase"/>
</dbReference>
<dbReference type="Proteomes" id="UP001157733">
    <property type="component" value="Chromosome"/>
</dbReference>
<keyword evidence="3" id="KW-0805">Transcription regulation</keyword>
<dbReference type="InterPro" id="IPR025943">
    <property type="entry name" value="Sigma_54_int_dom_ATP-bd_2"/>
</dbReference>
<dbReference type="Gene3D" id="3.30.450.40">
    <property type="match status" value="1"/>
</dbReference>
<evidence type="ECO:0000313" key="7">
    <source>
        <dbReference type="EMBL" id="CAI2717580.1"/>
    </source>
</evidence>
<dbReference type="Gene3D" id="1.10.8.60">
    <property type="match status" value="1"/>
</dbReference>
<proteinExistence type="predicted"/>
<dbReference type="InterPro" id="IPR025944">
    <property type="entry name" value="Sigma_54_int_dom_CS"/>
</dbReference>
<keyword evidence="4" id="KW-0238">DNA-binding</keyword>
<dbReference type="RefSeq" id="WP_282010507.1">
    <property type="nucleotide sequence ID" value="NZ_OX336137.1"/>
</dbReference>
<keyword evidence="1" id="KW-0547">Nucleotide-binding</keyword>
<sequence>MNASPSQSQPFINMRELLLAMPQQRSVSSLLETVVEKSAEDPFLALTRIWLIRPGDHCATCPLQAQCLDQTRCLHLVAERYSPGYAPSEDLEDDYLRIPLGVGKVGRCAVTGEIADTLSLADDLDFAVSKRWGEAMQVIGLAVLPVVFQGKVLGVCGFVPLKEVDMEGEGLFWGRLVADHLAVSITNAEAFEQIETLNKQLTDDYEYLSEELVESQAFGDIIGQSVSLNAVLRQIEMVAKTDASILITGESGTGKELVAREVHKRGPRWKRPMIKVNCASIPRDLYESEFFGHLKGAFTGAVQDRKGRFELANGGTLFLDEVGEIPLEVQSKLLRVLQEGEYERVGDERTRTTDVRILAATNRDLKREVKEGRFREDLYYRLNVFPIELPPLRERTEDIPLLALHFIEAARRKFNQTVKPPSRAVLSTLQKYSWPGNIRELQNLVERAVITSAAGRLKFDLPGVSEPRESAAQPVSQPAEEEVIPEAEMRKREKENILRALQQAGGKIYGDDGAAKRLDIKPTTLATRIKAMGLKKQFLPE</sequence>
<protein>
    <submittedName>
        <fullName evidence="7">Transcriptional regulator, sigma54-dependent</fullName>
    </submittedName>
</protein>
<name>A0ABN8VUV3_9BACT</name>